<sequence length="360" mass="39363">MRLVFEPNDIGAPLNHPPGVSNPRPDVSSLGDYTFTLEAPAPDHNPFSSPNGMHDHPLPGTPDNALPSPGASLAPPYSPSGPLHLATTPRPTQHLTPAQSDSSPPLHPQRLTIAVEDCIGIGGTYEAYRARATFATITGTAEARVVVKFCDPLITGTPEFRDRLYGDACELQESMDAVIDDVRREATILQRLEHTSAVPRFYGLWSGQTADGKRPLLLVTILEDVGASFWPIPILGSSGNLLPAILDLYDTLHRAGVVHNDIQTRHVMTRCATFDPRRLWDYPPATARDPYSRTLPRAGLALPPPSLCLIDFESAVIESDAEYEHRLEEEQLLLARNRENGERRASAWADALEQLAASEQ</sequence>
<dbReference type="SUPFAM" id="SSF56112">
    <property type="entry name" value="Protein kinase-like (PK-like)"/>
    <property type="match status" value="1"/>
</dbReference>
<feature type="compositionally biased region" description="Polar residues" evidence="1">
    <location>
        <begin position="89"/>
        <end position="103"/>
    </location>
</feature>
<name>A0AA48L9P1_9TREE</name>
<feature type="region of interest" description="Disordered" evidence="1">
    <location>
        <begin position="1"/>
        <end position="106"/>
    </location>
</feature>
<evidence type="ECO:0000256" key="1">
    <source>
        <dbReference type="SAM" id="MobiDB-lite"/>
    </source>
</evidence>
<evidence type="ECO:0000313" key="2">
    <source>
        <dbReference type="EMBL" id="BEI94421.1"/>
    </source>
</evidence>
<dbReference type="AlphaFoldDB" id="A0AA48L9P1"/>
<evidence type="ECO:0000313" key="3">
    <source>
        <dbReference type="Proteomes" id="UP001233271"/>
    </source>
</evidence>
<dbReference type="GeneID" id="85498291"/>
<dbReference type="KEGG" id="ccac:CcaHIS019_0608800"/>
<proteinExistence type="predicted"/>
<accession>A0AA48L9P1</accession>
<keyword evidence="3" id="KW-1185">Reference proteome</keyword>
<dbReference type="EMBL" id="AP028217">
    <property type="protein sequence ID" value="BEI94421.1"/>
    <property type="molecule type" value="Genomic_DNA"/>
</dbReference>
<organism evidence="2 3">
    <name type="scientific">Cutaneotrichosporon cavernicola</name>
    <dbReference type="NCBI Taxonomy" id="279322"/>
    <lineage>
        <taxon>Eukaryota</taxon>
        <taxon>Fungi</taxon>
        <taxon>Dikarya</taxon>
        <taxon>Basidiomycota</taxon>
        <taxon>Agaricomycotina</taxon>
        <taxon>Tremellomycetes</taxon>
        <taxon>Trichosporonales</taxon>
        <taxon>Trichosporonaceae</taxon>
        <taxon>Cutaneotrichosporon</taxon>
    </lineage>
</organism>
<reference evidence="2" key="1">
    <citation type="journal article" date="2023" name="BMC Genomics">
        <title>Chromosome-level genome assemblies of Cutaneotrichosporon spp. (Trichosporonales, Basidiomycota) reveal imbalanced evolution between nucleotide sequences and chromosome synteny.</title>
        <authorList>
            <person name="Kobayashi Y."/>
            <person name="Kayamori A."/>
            <person name="Aoki K."/>
            <person name="Shiwa Y."/>
            <person name="Matsutani M."/>
            <person name="Fujita N."/>
            <person name="Sugita T."/>
            <person name="Iwasaki W."/>
            <person name="Tanaka N."/>
            <person name="Takashima M."/>
        </authorList>
    </citation>
    <scope>NUCLEOTIDE SEQUENCE</scope>
    <source>
        <strain evidence="2">HIS019</strain>
    </source>
</reference>
<gene>
    <name evidence="2" type="ORF">CcaverHIS019_0608800</name>
</gene>
<dbReference type="RefSeq" id="XP_060459686.1">
    <property type="nucleotide sequence ID" value="XM_060603387.1"/>
</dbReference>
<protein>
    <recommendedName>
        <fullName evidence="4">Protein kinase domain-containing protein</fullName>
    </recommendedName>
</protein>
<feature type="compositionally biased region" description="Low complexity" evidence="1">
    <location>
        <begin position="65"/>
        <end position="83"/>
    </location>
</feature>
<dbReference type="Proteomes" id="UP001233271">
    <property type="component" value="Chromosome 6"/>
</dbReference>
<dbReference type="InterPro" id="IPR011009">
    <property type="entry name" value="Kinase-like_dom_sf"/>
</dbReference>
<evidence type="ECO:0008006" key="4">
    <source>
        <dbReference type="Google" id="ProtNLM"/>
    </source>
</evidence>